<evidence type="ECO:0000313" key="5">
    <source>
        <dbReference type="Proteomes" id="UP000595662"/>
    </source>
</evidence>
<dbReference type="PROSITE" id="PS50033">
    <property type="entry name" value="UBX"/>
    <property type="match status" value="1"/>
</dbReference>
<dbReference type="Gene3D" id="1.10.8.10">
    <property type="entry name" value="DNA helicase RuvA subunit, C-terminal domain"/>
    <property type="match status" value="1"/>
</dbReference>
<dbReference type="InterPro" id="IPR001012">
    <property type="entry name" value="UBX_dom"/>
</dbReference>
<dbReference type="Proteomes" id="UP000595662">
    <property type="component" value="Chromosome 1"/>
</dbReference>
<dbReference type="PANTHER" id="PTHR23322:SF6">
    <property type="entry name" value="UBX DOMAIN-CONTAINING PROTEIN 7"/>
    <property type="match status" value="1"/>
</dbReference>
<dbReference type="SMART" id="SM00594">
    <property type="entry name" value="UAS"/>
    <property type="match status" value="1"/>
</dbReference>
<feature type="region of interest" description="Disordered" evidence="1">
    <location>
        <begin position="424"/>
        <end position="489"/>
    </location>
</feature>
<dbReference type="SMART" id="SM00166">
    <property type="entry name" value="UBX"/>
    <property type="match status" value="1"/>
</dbReference>
<dbReference type="PANTHER" id="PTHR23322">
    <property type="entry name" value="FAS-ASSOCIATED PROTEIN"/>
    <property type="match status" value="1"/>
</dbReference>
<dbReference type="RefSeq" id="XP_014532387.2">
    <property type="nucleotide sequence ID" value="XM_014676901.2"/>
</dbReference>
<dbReference type="Pfam" id="PF13899">
    <property type="entry name" value="Thioredoxin_7"/>
    <property type="match status" value="1"/>
</dbReference>
<evidence type="ECO:0000313" key="4">
    <source>
        <dbReference type="EMBL" id="QQK40387.1"/>
    </source>
</evidence>
<evidence type="ECO:0000256" key="1">
    <source>
        <dbReference type="SAM" id="MobiDB-lite"/>
    </source>
</evidence>
<feature type="domain" description="UBX" evidence="3">
    <location>
        <begin position="484"/>
        <end position="561"/>
    </location>
</feature>
<dbReference type="Gene3D" id="3.40.30.10">
    <property type="entry name" value="Glutaredoxin"/>
    <property type="match status" value="1"/>
</dbReference>
<organism evidence="4 5">
    <name type="scientific">Penicillium digitatum</name>
    <name type="common">Green mold</name>
    <dbReference type="NCBI Taxonomy" id="36651"/>
    <lineage>
        <taxon>Eukaryota</taxon>
        <taxon>Fungi</taxon>
        <taxon>Dikarya</taxon>
        <taxon>Ascomycota</taxon>
        <taxon>Pezizomycotina</taxon>
        <taxon>Eurotiomycetes</taxon>
        <taxon>Eurotiomycetidae</taxon>
        <taxon>Eurotiales</taxon>
        <taxon>Aspergillaceae</taxon>
        <taxon>Penicillium</taxon>
    </lineage>
</organism>
<accession>A0A7T7BHX5</accession>
<feature type="compositionally biased region" description="Low complexity" evidence="1">
    <location>
        <begin position="463"/>
        <end position="473"/>
    </location>
</feature>
<dbReference type="InterPro" id="IPR006577">
    <property type="entry name" value="UAS"/>
</dbReference>
<evidence type="ECO:0000256" key="2">
    <source>
        <dbReference type="SAM" id="Phobius"/>
    </source>
</evidence>
<dbReference type="Pfam" id="PF00789">
    <property type="entry name" value="UBX"/>
    <property type="match status" value="1"/>
</dbReference>
<dbReference type="InterPro" id="IPR029071">
    <property type="entry name" value="Ubiquitin-like_domsf"/>
</dbReference>
<protein>
    <submittedName>
        <fullName evidence="4">Uncharacterized conserved protein UCP037991, UAS, UBX</fullName>
    </submittedName>
</protein>
<gene>
    <name evidence="4" type="ORF">Pdw03_3241</name>
</gene>
<dbReference type="AlphaFoldDB" id="A0A7T7BHX5"/>
<dbReference type="GO" id="GO:0043161">
    <property type="term" value="P:proteasome-mediated ubiquitin-dependent protein catabolic process"/>
    <property type="evidence" value="ECO:0007669"/>
    <property type="project" value="TreeGrafter"/>
</dbReference>
<keyword evidence="2" id="KW-0812">Transmembrane</keyword>
<dbReference type="GeneID" id="26236546"/>
<dbReference type="SUPFAM" id="SSF46934">
    <property type="entry name" value="UBA-like"/>
    <property type="match status" value="1"/>
</dbReference>
<dbReference type="CDD" id="cd02958">
    <property type="entry name" value="UAS"/>
    <property type="match status" value="1"/>
</dbReference>
<dbReference type="InterPro" id="IPR009060">
    <property type="entry name" value="UBA-like_sf"/>
</dbReference>
<name>A0A7T7BHX5_PENDI</name>
<dbReference type="SUPFAM" id="SSF54236">
    <property type="entry name" value="Ubiquitin-like"/>
    <property type="match status" value="1"/>
</dbReference>
<dbReference type="GO" id="GO:0043130">
    <property type="term" value="F:ubiquitin binding"/>
    <property type="evidence" value="ECO:0007669"/>
    <property type="project" value="TreeGrafter"/>
</dbReference>
<evidence type="ECO:0000259" key="3">
    <source>
        <dbReference type="PROSITE" id="PS50033"/>
    </source>
</evidence>
<dbReference type="KEGG" id="pdp:PDIP_82300"/>
<feature type="compositionally biased region" description="Basic and acidic residues" evidence="1">
    <location>
        <begin position="435"/>
        <end position="450"/>
    </location>
</feature>
<dbReference type="CDD" id="cd01767">
    <property type="entry name" value="UBX"/>
    <property type="match status" value="1"/>
</dbReference>
<keyword evidence="2" id="KW-0472">Membrane</keyword>
<dbReference type="GO" id="GO:0005634">
    <property type="term" value="C:nucleus"/>
    <property type="evidence" value="ECO:0007669"/>
    <property type="project" value="TreeGrafter"/>
</dbReference>
<feature type="transmembrane region" description="Helical" evidence="2">
    <location>
        <begin position="20"/>
        <end position="44"/>
    </location>
</feature>
<dbReference type="Gene3D" id="3.10.20.90">
    <property type="entry name" value="Phosphatidylinositol 3-kinase Catalytic Subunit, Chain A, domain 1"/>
    <property type="match status" value="1"/>
</dbReference>
<dbReference type="VEuPathDB" id="FungiDB:PDIP_82300"/>
<dbReference type="CDD" id="cd14273">
    <property type="entry name" value="UBA_TAP-C_like"/>
    <property type="match status" value="1"/>
</dbReference>
<reference evidence="4 5" key="1">
    <citation type="submission" date="2020-08" db="EMBL/GenBank/DDBJ databases">
        <title>The completed genome sequence of the pathogenic ascomycete fungus Penicillium digitatum.</title>
        <authorList>
            <person name="Wang M."/>
        </authorList>
    </citation>
    <scope>NUCLEOTIDE SEQUENCE [LARGE SCALE GENOMIC DNA]</scope>
    <source>
        <strain evidence="4 5">PdW03</strain>
    </source>
</reference>
<feature type="compositionally biased region" description="Acidic residues" evidence="1">
    <location>
        <begin position="451"/>
        <end position="462"/>
    </location>
</feature>
<proteinExistence type="predicted"/>
<keyword evidence="2" id="KW-1133">Transmembrane helix</keyword>
<sequence length="565" mass="62754">MIVSNRDDGILSAYVKLDIVFLFLFLFLSYFLSTSFLGPGGLLVCSAFRTSFDTLPTMDNDVVAQFTEITGSTPELAIQYLQITEFQIEQAMQLYFESGGAPLTAEPSRPSHLSGIPHDSEVVNIDSDTDDDTPQHIAPPTFDDDEAMARRLQEQMYGGTGGIENEVEVRAPLARTTETLVGPGADYDSGEDMHANILSQLRARGRSGRAGIFNQQESSSIWTGSDESRREALSAATGGASEASSKSNLLAEMYRPPFEIMSRLPWDVAREEGKDTEKWLLVNVQDASIFDCQVLNRDLWKDRGVQDTVKEHFIFLQYSKDDPRASSYLQYYFQGSDVSDNYPHIAIVDPRTGEQVKVWSGPPLVKAADFLMQLHEFLDRYSLNRNVRNPIAKRKSDKKDKSIDAMTEEEMMEMAMRNSLGAAAEAGPTLEDPDELTRSTDNVKGKGRATDEEDVIMDEPEAAAEASPFSSIPGDQPHTEPAADPATTTRIQFRHPSGRVIRRFLLADPVQRIYEWLKADPPLEDKAGVEFDLNSMGRNLIDQLTTSIADAGLKNGTVMIGYLEE</sequence>
<dbReference type="InterPro" id="IPR050730">
    <property type="entry name" value="UBX_domain-protein"/>
</dbReference>
<dbReference type="SUPFAM" id="SSF52833">
    <property type="entry name" value="Thioredoxin-like"/>
    <property type="match status" value="1"/>
</dbReference>
<dbReference type="InterPro" id="IPR036249">
    <property type="entry name" value="Thioredoxin-like_sf"/>
</dbReference>
<dbReference type="Pfam" id="PF14555">
    <property type="entry name" value="UBA_4"/>
    <property type="match status" value="1"/>
</dbReference>
<dbReference type="EMBL" id="CP060774">
    <property type="protein sequence ID" value="QQK40387.1"/>
    <property type="molecule type" value="Genomic_DNA"/>
</dbReference>